<dbReference type="Pfam" id="PF02283">
    <property type="entry name" value="CobU"/>
    <property type="match status" value="1"/>
</dbReference>
<comment type="catalytic activity">
    <reaction evidence="2">
        <text>adenosylcob(III)inamide phosphate + GTP + H(+) = adenosylcob(III)inamide-GDP + diphosphate</text>
        <dbReference type="Rhea" id="RHEA:22712"/>
        <dbReference type="ChEBI" id="CHEBI:15378"/>
        <dbReference type="ChEBI" id="CHEBI:33019"/>
        <dbReference type="ChEBI" id="CHEBI:37565"/>
        <dbReference type="ChEBI" id="CHEBI:58502"/>
        <dbReference type="ChEBI" id="CHEBI:60487"/>
        <dbReference type="EC" id="2.7.7.62"/>
    </reaction>
</comment>
<dbReference type="InterPro" id="IPR003203">
    <property type="entry name" value="CobU/CobP"/>
</dbReference>
<keyword evidence="15 19" id="KW-0342">GTP-binding</keyword>
<evidence type="ECO:0000313" key="20">
    <source>
        <dbReference type="EMBL" id="PWA12220.1"/>
    </source>
</evidence>
<keyword evidence="10" id="KW-0169">Cobalamin biosynthesis</keyword>
<dbReference type="UniPathway" id="UPA00148">
    <property type="reaction ID" value="UER00236"/>
</dbReference>
<evidence type="ECO:0000256" key="19">
    <source>
        <dbReference type="PIRSR" id="PIRSR006135-2"/>
    </source>
</evidence>
<dbReference type="PIRSF" id="PIRSF006135">
    <property type="entry name" value="CobU"/>
    <property type="match status" value="1"/>
</dbReference>
<evidence type="ECO:0000256" key="14">
    <source>
        <dbReference type="ARBA" id="ARBA00022840"/>
    </source>
</evidence>
<evidence type="ECO:0000256" key="11">
    <source>
        <dbReference type="ARBA" id="ARBA00022679"/>
    </source>
</evidence>
<evidence type="ECO:0000256" key="16">
    <source>
        <dbReference type="ARBA" id="ARBA00029570"/>
    </source>
</evidence>
<feature type="binding site" evidence="19">
    <location>
        <position position="86"/>
    </location>
    <ligand>
        <name>GTP</name>
        <dbReference type="ChEBI" id="CHEBI:37565"/>
    </ligand>
</feature>
<dbReference type="RefSeq" id="WP_116554226.1">
    <property type="nucleotide sequence ID" value="NZ_QCZG01000011.1"/>
</dbReference>
<dbReference type="EMBL" id="QCZG01000011">
    <property type="protein sequence ID" value="PWA12220.1"/>
    <property type="molecule type" value="Genomic_DNA"/>
</dbReference>
<comment type="catalytic activity">
    <reaction evidence="1">
        <text>adenosylcob(III)inamide + ATP = adenosylcob(III)inamide phosphate + ADP + H(+)</text>
        <dbReference type="Rhea" id="RHEA:15769"/>
        <dbReference type="ChEBI" id="CHEBI:2480"/>
        <dbReference type="ChEBI" id="CHEBI:15378"/>
        <dbReference type="ChEBI" id="CHEBI:30616"/>
        <dbReference type="ChEBI" id="CHEBI:58502"/>
        <dbReference type="ChEBI" id="CHEBI:456216"/>
        <dbReference type="EC" id="2.7.1.156"/>
    </reaction>
</comment>
<accession>A0A2U1K3W0</accession>
<comment type="caution">
    <text evidence="20">The sequence shown here is derived from an EMBL/GenBank/DDBJ whole genome shotgun (WGS) entry which is preliminary data.</text>
</comment>
<reference evidence="20 21" key="1">
    <citation type="submission" date="2018-04" db="EMBL/GenBank/DDBJ databases">
        <title>Camelliibacillus theae gen. nov., sp. nov., isolated from Pu'er tea.</title>
        <authorList>
            <person name="Niu L."/>
        </authorList>
    </citation>
    <scope>NUCLEOTIDE SEQUENCE [LARGE SCALE GENOMIC DNA]</scope>
    <source>
        <strain evidence="20 21">T8</strain>
    </source>
</reference>
<evidence type="ECO:0000256" key="6">
    <source>
        <dbReference type="ARBA" id="ARBA00005159"/>
    </source>
</evidence>
<protein>
    <recommendedName>
        <fullName evidence="16">Adenosylcobinamide kinase</fullName>
        <ecNumber evidence="8">2.7.1.156</ecNumber>
        <ecNumber evidence="9">2.7.7.62</ecNumber>
    </recommendedName>
    <alternativeName>
        <fullName evidence="17">Adenosylcobinamide-phosphate guanylyltransferase</fullName>
    </alternativeName>
</protein>
<feature type="binding site" evidence="19">
    <location>
        <begin position="34"/>
        <end position="36"/>
    </location>
    <ligand>
        <name>GTP</name>
        <dbReference type="ChEBI" id="CHEBI:37565"/>
    </ligand>
</feature>
<dbReference type="AlphaFoldDB" id="A0A2U1K3W0"/>
<comment type="catalytic activity">
    <reaction evidence="3">
        <text>adenosylcob(III)inamide + GTP = adenosylcob(III)inamide phosphate + GDP + H(+)</text>
        <dbReference type="Rhea" id="RHEA:15765"/>
        <dbReference type="ChEBI" id="CHEBI:2480"/>
        <dbReference type="ChEBI" id="CHEBI:15378"/>
        <dbReference type="ChEBI" id="CHEBI:37565"/>
        <dbReference type="ChEBI" id="CHEBI:58189"/>
        <dbReference type="ChEBI" id="CHEBI:58502"/>
        <dbReference type="EC" id="2.7.1.156"/>
    </reaction>
</comment>
<evidence type="ECO:0000256" key="13">
    <source>
        <dbReference type="ARBA" id="ARBA00022777"/>
    </source>
</evidence>
<keyword evidence="14" id="KW-0067">ATP-binding</keyword>
<dbReference type="Proteomes" id="UP000245998">
    <property type="component" value="Unassembled WGS sequence"/>
</dbReference>
<evidence type="ECO:0000256" key="9">
    <source>
        <dbReference type="ARBA" id="ARBA00012523"/>
    </source>
</evidence>
<evidence type="ECO:0000256" key="12">
    <source>
        <dbReference type="ARBA" id="ARBA00022741"/>
    </source>
</evidence>
<evidence type="ECO:0000256" key="10">
    <source>
        <dbReference type="ARBA" id="ARBA00022573"/>
    </source>
</evidence>
<evidence type="ECO:0000256" key="1">
    <source>
        <dbReference type="ARBA" id="ARBA00000312"/>
    </source>
</evidence>
<evidence type="ECO:0000256" key="3">
    <source>
        <dbReference type="ARBA" id="ARBA00001522"/>
    </source>
</evidence>
<keyword evidence="13 20" id="KW-0418">Kinase</keyword>
<dbReference type="SUPFAM" id="SSF52540">
    <property type="entry name" value="P-loop containing nucleoside triphosphate hydrolases"/>
    <property type="match status" value="1"/>
</dbReference>
<dbReference type="GO" id="GO:0005524">
    <property type="term" value="F:ATP binding"/>
    <property type="evidence" value="ECO:0007669"/>
    <property type="project" value="UniProtKB-KW"/>
</dbReference>
<comment type="pathway">
    <text evidence="6">Cofactor biosynthesis; adenosylcobalamin biosynthesis; adenosylcobalamin from cob(II)yrinate a,c-diamide: step 5/7.</text>
</comment>
<feature type="binding site" evidence="19">
    <location>
        <begin position="7"/>
        <end position="14"/>
    </location>
    <ligand>
        <name>GTP</name>
        <dbReference type="ChEBI" id="CHEBI:37565"/>
    </ligand>
</feature>
<evidence type="ECO:0000256" key="17">
    <source>
        <dbReference type="ARBA" id="ARBA00030571"/>
    </source>
</evidence>
<evidence type="ECO:0000313" key="21">
    <source>
        <dbReference type="Proteomes" id="UP000245998"/>
    </source>
</evidence>
<dbReference type="CDD" id="cd00544">
    <property type="entry name" value="CobU"/>
    <property type="match status" value="1"/>
</dbReference>
<dbReference type="InterPro" id="IPR027417">
    <property type="entry name" value="P-loop_NTPase"/>
</dbReference>
<evidence type="ECO:0000256" key="7">
    <source>
        <dbReference type="ARBA" id="ARBA00007490"/>
    </source>
</evidence>
<organism evidence="20 21">
    <name type="scientific">Pueribacillus theae</name>
    <dbReference type="NCBI Taxonomy" id="2171751"/>
    <lineage>
        <taxon>Bacteria</taxon>
        <taxon>Bacillati</taxon>
        <taxon>Bacillota</taxon>
        <taxon>Bacilli</taxon>
        <taxon>Bacillales</taxon>
        <taxon>Bacillaceae</taxon>
        <taxon>Pueribacillus</taxon>
    </lineage>
</organism>
<evidence type="ECO:0000256" key="18">
    <source>
        <dbReference type="PIRSR" id="PIRSR006135-1"/>
    </source>
</evidence>
<comment type="function">
    <text evidence="4">Catalyzes ATP-dependent phosphorylation of adenosylcobinamide and addition of GMP to adenosylcobinamide phosphate.</text>
</comment>
<gene>
    <name evidence="20" type="ORF">DCC39_07255</name>
</gene>
<keyword evidence="11" id="KW-0808">Transferase</keyword>
<evidence type="ECO:0000256" key="5">
    <source>
        <dbReference type="ARBA" id="ARBA00004692"/>
    </source>
</evidence>
<comment type="pathway">
    <text evidence="5">Cofactor biosynthesis; adenosylcobalamin biosynthesis; adenosylcobalamin from cob(II)yrinate a,c-diamide: step 6/7.</text>
</comment>
<evidence type="ECO:0000256" key="15">
    <source>
        <dbReference type="ARBA" id="ARBA00023134"/>
    </source>
</evidence>
<keyword evidence="12 19" id="KW-0547">Nucleotide-binding</keyword>
<sequence>MLIFITGGVRSGKSTFAEKLAIEKAKNSPLHYIATSKRNDIEMEERIMRHKQRRIESGVHWQTWEMEKGLANLHTEIENNRVVLLDCLTTLLNNELFGLTEEGEFHFLGEKERKRLFDSLIGALHTLQLDRVLIVVSNELFYDVPVKDETTFIYTAMLGMLHQKIVQLADEAYVCENGIPIQMK</sequence>
<dbReference type="PANTHER" id="PTHR34848:SF1">
    <property type="entry name" value="BIFUNCTIONAL ADENOSYLCOBALAMIN BIOSYNTHESIS PROTEIN COBU"/>
    <property type="match status" value="1"/>
</dbReference>
<dbReference type="GO" id="GO:0009236">
    <property type="term" value="P:cobalamin biosynthetic process"/>
    <property type="evidence" value="ECO:0007669"/>
    <property type="project" value="UniProtKB-UniPathway"/>
</dbReference>
<feature type="active site" description="GMP-histidine intermediate" evidence="18">
    <location>
        <position position="50"/>
    </location>
</feature>
<feature type="binding site" evidence="19">
    <location>
        <begin position="51"/>
        <end position="54"/>
    </location>
    <ligand>
        <name>GTP</name>
        <dbReference type="ChEBI" id="CHEBI:37565"/>
    </ligand>
</feature>
<evidence type="ECO:0000256" key="2">
    <source>
        <dbReference type="ARBA" id="ARBA00000711"/>
    </source>
</evidence>
<dbReference type="GO" id="GO:0043752">
    <property type="term" value="F:adenosylcobinamide kinase activity"/>
    <property type="evidence" value="ECO:0007669"/>
    <property type="project" value="UniProtKB-EC"/>
</dbReference>
<dbReference type="PANTHER" id="PTHR34848">
    <property type="match status" value="1"/>
</dbReference>
<dbReference type="GO" id="GO:0005525">
    <property type="term" value="F:GTP binding"/>
    <property type="evidence" value="ECO:0007669"/>
    <property type="project" value="UniProtKB-KW"/>
</dbReference>
<comment type="similarity">
    <text evidence="7">Belongs to the CobU/CobP family.</text>
</comment>
<dbReference type="EC" id="2.7.7.62" evidence="9"/>
<dbReference type="Gene3D" id="3.40.50.300">
    <property type="entry name" value="P-loop containing nucleotide triphosphate hydrolases"/>
    <property type="match status" value="1"/>
</dbReference>
<dbReference type="OrthoDB" id="9799422at2"/>
<evidence type="ECO:0000256" key="8">
    <source>
        <dbReference type="ARBA" id="ARBA00012016"/>
    </source>
</evidence>
<keyword evidence="21" id="KW-1185">Reference proteome</keyword>
<dbReference type="GO" id="GO:0008820">
    <property type="term" value="F:cobinamide phosphate guanylyltransferase activity"/>
    <property type="evidence" value="ECO:0007669"/>
    <property type="project" value="UniProtKB-EC"/>
</dbReference>
<feature type="binding site" evidence="19">
    <location>
        <position position="65"/>
    </location>
    <ligand>
        <name>GTP</name>
        <dbReference type="ChEBI" id="CHEBI:37565"/>
    </ligand>
</feature>
<proteinExistence type="inferred from homology"/>
<dbReference type="EC" id="2.7.1.156" evidence="8"/>
<name>A0A2U1K3W0_9BACI</name>
<evidence type="ECO:0000256" key="4">
    <source>
        <dbReference type="ARBA" id="ARBA00003889"/>
    </source>
</evidence>